<feature type="region of interest" description="Disordered" evidence="2">
    <location>
        <begin position="690"/>
        <end position="850"/>
    </location>
</feature>
<feature type="compositionally biased region" description="Low complexity" evidence="2">
    <location>
        <begin position="389"/>
        <end position="403"/>
    </location>
</feature>
<feature type="compositionally biased region" description="Low complexity" evidence="2">
    <location>
        <begin position="42"/>
        <end position="51"/>
    </location>
</feature>
<name>A0A9P4R6I3_9PLEO</name>
<feature type="compositionally biased region" description="Polar residues" evidence="2">
    <location>
        <begin position="180"/>
        <end position="199"/>
    </location>
</feature>
<dbReference type="EMBL" id="ML996102">
    <property type="protein sequence ID" value="KAF2739997.1"/>
    <property type="molecule type" value="Genomic_DNA"/>
</dbReference>
<feature type="compositionally biased region" description="Polar residues" evidence="2">
    <location>
        <begin position="27"/>
        <end position="41"/>
    </location>
</feature>
<dbReference type="PANTHER" id="PTHR48125:SF12">
    <property type="entry name" value="AT HOOK TRANSCRIPTION FACTOR FAMILY-RELATED"/>
    <property type="match status" value="1"/>
</dbReference>
<feature type="region of interest" description="Disordered" evidence="2">
    <location>
        <begin position="375"/>
        <end position="406"/>
    </location>
</feature>
<evidence type="ECO:0000313" key="5">
    <source>
        <dbReference type="Proteomes" id="UP000799444"/>
    </source>
</evidence>
<dbReference type="PROSITE" id="PS50157">
    <property type="entry name" value="ZINC_FINGER_C2H2_2"/>
    <property type="match status" value="1"/>
</dbReference>
<dbReference type="OrthoDB" id="5424797at2759"/>
<keyword evidence="1" id="KW-0862">Zinc</keyword>
<feature type="compositionally biased region" description="Polar residues" evidence="2">
    <location>
        <begin position="244"/>
        <end position="254"/>
    </location>
</feature>
<feature type="compositionally biased region" description="Low complexity" evidence="2">
    <location>
        <begin position="329"/>
        <end position="342"/>
    </location>
</feature>
<feature type="compositionally biased region" description="Basic and acidic residues" evidence="2">
    <location>
        <begin position="1021"/>
        <end position="1031"/>
    </location>
</feature>
<keyword evidence="1" id="KW-0479">Metal-binding</keyword>
<feature type="region of interest" description="Disordered" evidence="2">
    <location>
        <begin position="290"/>
        <end position="343"/>
    </location>
</feature>
<reference evidence="4" key="1">
    <citation type="journal article" date="2020" name="Stud. Mycol.">
        <title>101 Dothideomycetes genomes: a test case for predicting lifestyles and emergence of pathogens.</title>
        <authorList>
            <person name="Haridas S."/>
            <person name="Albert R."/>
            <person name="Binder M."/>
            <person name="Bloem J."/>
            <person name="Labutti K."/>
            <person name="Salamov A."/>
            <person name="Andreopoulos B."/>
            <person name="Baker S."/>
            <person name="Barry K."/>
            <person name="Bills G."/>
            <person name="Bluhm B."/>
            <person name="Cannon C."/>
            <person name="Castanera R."/>
            <person name="Culley D."/>
            <person name="Daum C."/>
            <person name="Ezra D."/>
            <person name="Gonzalez J."/>
            <person name="Henrissat B."/>
            <person name="Kuo A."/>
            <person name="Liang C."/>
            <person name="Lipzen A."/>
            <person name="Lutzoni F."/>
            <person name="Magnuson J."/>
            <person name="Mondo S."/>
            <person name="Nolan M."/>
            <person name="Ohm R."/>
            <person name="Pangilinan J."/>
            <person name="Park H.-J."/>
            <person name="Ramirez L."/>
            <person name="Alfaro M."/>
            <person name="Sun H."/>
            <person name="Tritt A."/>
            <person name="Yoshinaga Y."/>
            <person name="Zwiers L.-H."/>
            <person name="Turgeon B."/>
            <person name="Goodwin S."/>
            <person name="Spatafora J."/>
            <person name="Crous P."/>
            <person name="Grigoriev I."/>
        </authorList>
    </citation>
    <scope>NUCLEOTIDE SEQUENCE</scope>
    <source>
        <strain evidence="4">CBS 125425</strain>
    </source>
</reference>
<feature type="domain" description="C2H2-type" evidence="3">
    <location>
        <begin position="884"/>
        <end position="914"/>
    </location>
</feature>
<proteinExistence type="predicted"/>
<dbReference type="PANTHER" id="PTHR48125">
    <property type="entry name" value="LP07818P1"/>
    <property type="match status" value="1"/>
</dbReference>
<feature type="compositionally biased region" description="Polar residues" evidence="2">
    <location>
        <begin position="835"/>
        <end position="850"/>
    </location>
</feature>
<feature type="compositionally biased region" description="Basic and acidic residues" evidence="2">
    <location>
        <begin position="300"/>
        <end position="328"/>
    </location>
</feature>
<feature type="compositionally biased region" description="Acidic residues" evidence="2">
    <location>
        <begin position="1067"/>
        <end position="1077"/>
    </location>
</feature>
<organism evidence="4 5">
    <name type="scientific">Polyplosphaeria fusca</name>
    <dbReference type="NCBI Taxonomy" id="682080"/>
    <lineage>
        <taxon>Eukaryota</taxon>
        <taxon>Fungi</taxon>
        <taxon>Dikarya</taxon>
        <taxon>Ascomycota</taxon>
        <taxon>Pezizomycotina</taxon>
        <taxon>Dothideomycetes</taxon>
        <taxon>Pleosporomycetidae</taxon>
        <taxon>Pleosporales</taxon>
        <taxon>Tetraplosphaeriaceae</taxon>
        <taxon>Polyplosphaeria</taxon>
    </lineage>
</organism>
<evidence type="ECO:0000256" key="1">
    <source>
        <dbReference type="PROSITE-ProRule" id="PRU00042"/>
    </source>
</evidence>
<dbReference type="Proteomes" id="UP000799444">
    <property type="component" value="Unassembled WGS sequence"/>
</dbReference>
<sequence>MATSNYIPYYYQGNQQSSAQQYSGYQTSLPPNSIRQPSRQYQQPPTVTQPTENMSYPGQFYSGDQGTTYGSGQGSSWESSNYGNNHESGNAAEVLRNMSNNAYNPRMSTGASSAGFTATNSAAPRYSTSTSQAKQPQQMHASQSHGNAQTHAQPRPRSVNTNRTQTPSVGRGLPFPATAYPSQRGQSIYSQQPHRSASPAQPHYAQNPPISSSNTRTAAITATAATSYNNYNSRQLPAMDVSRGAQNSYSNTPVSAPAEQEPTSNHHNQGATTVDPTAVYDPWPEYQRMQEAQRAQIAAEDVRAKENRKAEEARKEEERKRIEADKAKASSASSSEEAAPDAGGIEAEIRAMMAKMRELNGKDPVLLARIWEEERKAKAPQSPQGRSKAAPQPASTQPAPASALPVANSHVPVPASTFKAQSAFTPARSTRATIWPPEKKAELAKATSTYLNQQNPPCFTVTPETLLGMLDVNPSYIELCEQLEQMGLKLDRAALAKTLLAAVPDLNSTSRQAKPPPLRPVPAVARKTQVPTPAAAGRDLVISDNKEEAARKRTFEALIDLTAVSEEDDLPPIKKLNSGSALMHMDEPAVVPNNFQNAASMPESPLDAGPFHSPAITESQFRNIDLVEPLDRKKALRRNRYNSKTIARDVLLACGRHPDERHLNAHLEALIKRIPGVEYNSDLSTLRWDMLDPGRPPPGYYRDQSQAFPGEEADDELDSDEERSVQPAPVTNAEPRAGALPSDTNPFETKRRGEPPRHSFPFQDGATTVTTPAKPIKPSYMSASEPRPRPSPSGGGVGHAAFKSVTQVSPDRQPLPKTRGRPVGWRKAIHGSPAAQASSQTNQHRPSQPSNLRFVVTEKNKNEAVMVSSRSPSAARATPQYQSFKCKWQGCKADLHNLETLQKHVQKVHSKVTPEGVLGCLWGDCGRTVASVDSVTNFLVDRSESVSFANEGQWNEHLEIKHLNPISWELGDGPASGLSDAHDLESYLSDAQGRRVTPRITAEFKVTNPTSSSGRGMPPKASREHEAREISKQMISQKKRIGGPGMDRGGSALVNEKRRRGFSNQPDTEEEFVDAED</sequence>
<evidence type="ECO:0000313" key="4">
    <source>
        <dbReference type="EMBL" id="KAF2739997.1"/>
    </source>
</evidence>
<dbReference type="AlphaFoldDB" id="A0A9P4R6I3"/>
<feature type="region of interest" description="Disordered" evidence="2">
    <location>
        <begin position="1006"/>
        <end position="1077"/>
    </location>
</feature>
<feature type="compositionally biased region" description="Low complexity" evidence="2">
    <location>
        <begin position="61"/>
        <end position="76"/>
    </location>
</feature>
<feature type="region of interest" description="Disordered" evidence="2">
    <location>
        <begin position="17"/>
        <end position="88"/>
    </location>
</feature>
<feature type="compositionally biased region" description="Acidic residues" evidence="2">
    <location>
        <begin position="711"/>
        <end position="721"/>
    </location>
</feature>
<dbReference type="GO" id="GO:0008270">
    <property type="term" value="F:zinc ion binding"/>
    <property type="evidence" value="ECO:0007669"/>
    <property type="project" value="UniProtKB-KW"/>
</dbReference>
<comment type="caution">
    <text evidence="4">The sequence shown here is derived from an EMBL/GenBank/DDBJ whole genome shotgun (WGS) entry which is preliminary data.</text>
</comment>
<feature type="compositionally biased region" description="Low complexity" evidence="2">
    <location>
        <begin position="17"/>
        <end position="26"/>
    </location>
</feature>
<gene>
    <name evidence="4" type="ORF">EJ04DRAFT_508421</name>
</gene>
<keyword evidence="1" id="KW-0863">Zinc-finger</keyword>
<feature type="compositionally biased region" description="Basic and acidic residues" evidence="2">
    <location>
        <begin position="748"/>
        <end position="757"/>
    </location>
</feature>
<feature type="region of interest" description="Disordered" evidence="2">
    <location>
        <begin position="244"/>
        <end position="278"/>
    </location>
</feature>
<accession>A0A9P4R6I3</accession>
<protein>
    <recommendedName>
        <fullName evidence="3">C2H2-type domain-containing protein</fullName>
    </recommendedName>
</protein>
<feature type="compositionally biased region" description="Polar residues" evidence="2">
    <location>
        <begin position="261"/>
        <end position="275"/>
    </location>
</feature>
<evidence type="ECO:0000259" key="3">
    <source>
        <dbReference type="PROSITE" id="PS50157"/>
    </source>
</evidence>
<feature type="compositionally biased region" description="Polar residues" evidence="2">
    <location>
        <begin position="111"/>
        <end position="168"/>
    </location>
</feature>
<dbReference type="InterPro" id="IPR013087">
    <property type="entry name" value="Znf_C2H2_type"/>
</dbReference>
<evidence type="ECO:0000256" key="2">
    <source>
        <dbReference type="SAM" id="MobiDB-lite"/>
    </source>
</evidence>
<feature type="region of interest" description="Disordered" evidence="2">
    <location>
        <begin position="111"/>
        <end position="215"/>
    </location>
</feature>
<feature type="compositionally biased region" description="Polar residues" evidence="2">
    <location>
        <begin position="77"/>
        <end position="88"/>
    </location>
</feature>
<dbReference type="PROSITE" id="PS00028">
    <property type="entry name" value="ZINC_FINGER_C2H2_1"/>
    <property type="match status" value="1"/>
</dbReference>
<keyword evidence="5" id="KW-1185">Reference proteome</keyword>